<organism evidence="2 3">
    <name type="scientific">Rhodoblastus sphagnicola</name>
    <dbReference type="NCBI Taxonomy" id="333368"/>
    <lineage>
        <taxon>Bacteria</taxon>
        <taxon>Pseudomonadati</taxon>
        <taxon>Pseudomonadota</taxon>
        <taxon>Alphaproteobacteria</taxon>
        <taxon>Hyphomicrobiales</taxon>
        <taxon>Rhodoblastaceae</taxon>
        <taxon>Rhodoblastus</taxon>
    </lineage>
</organism>
<keyword evidence="3" id="KW-1185">Reference proteome</keyword>
<comment type="caution">
    <text evidence="2">The sequence shown here is derived from an EMBL/GenBank/DDBJ whole genome shotgun (WGS) entry which is preliminary data.</text>
</comment>
<dbReference type="OrthoDB" id="7779014at2"/>
<dbReference type="Pfam" id="PF01882">
    <property type="entry name" value="DUF58"/>
    <property type="match status" value="1"/>
</dbReference>
<evidence type="ECO:0000259" key="1">
    <source>
        <dbReference type="Pfam" id="PF01882"/>
    </source>
</evidence>
<protein>
    <submittedName>
        <fullName evidence="2">MxaS protein</fullName>
    </submittedName>
</protein>
<dbReference type="Proteomes" id="UP000239089">
    <property type="component" value="Unassembled WGS sequence"/>
</dbReference>
<reference evidence="2 3" key="1">
    <citation type="journal article" date="2018" name="Arch. Microbiol.">
        <title>New insights into the metabolic potential of the phototrophic purple bacterium Rhodopila globiformis DSM 161(T) from its draft genome sequence and evidence for a vanadium-dependent nitrogenase.</title>
        <authorList>
            <person name="Imhoff J.F."/>
            <person name="Rahn T."/>
            <person name="Kunzel S."/>
            <person name="Neulinger S.C."/>
        </authorList>
    </citation>
    <scope>NUCLEOTIDE SEQUENCE [LARGE SCALE GENOMIC DNA]</scope>
    <source>
        <strain evidence="2 3">DSM 16996</strain>
    </source>
</reference>
<gene>
    <name evidence="2" type="ORF">CCR94_03200</name>
</gene>
<dbReference type="InterPro" id="IPR002881">
    <property type="entry name" value="DUF58"/>
</dbReference>
<dbReference type="EMBL" id="NHSJ01000031">
    <property type="protein sequence ID" value="PPQ33015.1"/>
    <property type="molecule type" value="Genomic_DNA"/>
</dbReference>
<dbReference type="Gene3D" id="3.40.50.410">
    <property type="entry name" value="von Willebrand factor, type A domain"/>
    <property type="match status" value="1"/>
</dbReference>
<evidence type="ECO:0000313" key="3">
    <source>
        <dbReference type="Proteomes" id="UP000239089"/>
    </source>
</evidence>
<dbReference type="AlphaFoldDB" id="A0A2S6NED6"/>
<proteinExistence type="predicted"/>
<sequence length="282" mass="31256">MTPSAPPEIVYRLRERIHSHMAGAHPSAALGGYGRFHDQTTFLRHPDARRIDLRASLRDPFEDIHVRRFAERRAADVYAVVDLSASMAVAGACVKIELARTVALALAWSAPGVGDRFGLIGCAERERSPVFQPATRARAVALRAADSLRAELCAGRAADGFVATAGLLGQRRSLVFLISDFRWPPGLVESVLGRYAAHDVVAVVLVDSEEENPPDWGLMALADSESGERRLVFMRPALRRRWAEREQERQARLAFLAGRGRPPIFLRDRFDPADFSRRLLAV</sequence>
<dbReference type="PANTHER" id="PTHR33608">
    <property type="entry name" value="BLL2464 PROTEIN"/>
    <property type="match status" value="1"/>
</dbReference>
<accession>A0A2S6NED6</accession>
<dbReference type="PANTHER" id="PTHR33608:SF6">
    <property type="entry name" value="BLL2464 PROTEIN"/>
    <property type="match status" value="1"/>
</dbReference>
<feature type="domain" description="DUF58" evidence="1">
    <location>
        <begin position="47"/>
        <end position="251"/>
    </location>
</feature>
<name>A0A2S6NED6_9HYPH</name>
<evidence type="ECO:0000313" key="2">
    <source>
        <dbReference type="EMBL" id="PPQ33015.1"/>
    </source>
</evidence>
<dbReference type="InterPro" id="IPR036465">
    <property type="entry name" value="vWFA_dom_sf"/>
</dbReference>
<dbReference type="SUPFAM" id="SSF53300">
    <property type="entry name" value="vWA-like"/>
    <property type="match status" value="1"/>
</dbReference>
<dbReference type="RefSeq" id="WP_104506457.1">
    <property type="nucleotide sequence ID" value="NZ_JACIGC010000022.1"/>
</dbReference>